<evidence type="ECO:0000313" key="1">
    <source>
        <dbReference type="EMBL" id="GBO34943.1"/>
    </source>
</evidence>
<feature type="non-terminal residue" evidence="1">
    <location>
        <position position="201"/>
    </location>
</feature>
<name>A0A4Y2WBB0_ARAVE</name>
<dbReference type="Gene3D" id="3.30.1490.20">
    <property type="entry name" value="ATP-grasp fold, A domain"/>
    <property type="match status" value="1"/>
</dbReference>
<evidence type="ECO:0000313" key="2">
    <source>
        <dbReference type="Proteomes" id="UP000499080"/>
    </source>
</evidence>
<protein>
    <submittedName>
        <fullName evidence="1">Uncharacterized protein</fullName>
    </submittedName>
</protein>
<dbReference type="EMBL" id="BGPR01058855">
    <property type="protein sequence ID" value="GBO34943.1"/>
    <property type="molecule type" value="Genomic_DNA"/>
</dbReference>
<sequence>MSVSSTFEYSSCLGNRFANADFQRNCCSRNLPFNALYRMTKAFKNPAMLCDSDSSLCPLHPLQVCCTDEEFVLKEKLSGEHIHKGLDGKLKMYCLNFDLNEDKGMGIVINENIQKLPKRTLLPEVSYPSPSVVPLVVPFSEKVCQNPDITGGKGSSLGKLTELSQDFKNVVPNGVVVTTAAYEVFVTDEILKEIKKLEKVL</sequence>
<dbReference type="OrthoDB" id="6515146at2759"/>
<reference evidence="1 2" key="1">
    <citation type="journal article" date="2019" name="Sci. Rep.">
        <title>Orb-weaving spider Araneus ventricosus genome elucidates the spidroin gene catalogue.</title>
        <authorList>
            <person name="Kono N."/>
            <person name="Nakamura H."/>
            <person name="Ohtoshi R."/>
            <person name="Moran D.A.P."/>
            <person name="Shinohara A."/>
            <person name="Yoshida Y."/>
            <person name="Fujiwara M."/>
            <person name="Mori M."/>
            <person name="Tomita M."/>
            <person name="Arakawa K."/>
        </authorList>
    </citation>
    <scope>NUCLEOTIDE SEQUENCE [LARGE SCALE GENOMIC DNA]</scope>
</reference>
<dbReference type="GO" id="GO:0005524">
    <property type="term" value="F:ATP binding"/>
    <property type="evidence" value="ECO:0007669"/>
    <property type="project" value="InterPro"/>
</dbReference>
<organism evidence="1 2">
    <name type="scientific">Araneus ventricosus</name>
    <name type="common">Orbweaver spider</name>
    <name type="synonym">Epeira ventricosa</name>
    <dbReference type="NCBI Taxonomy" id="182803"/>
    <lineage>
        <taxon>Eukaryota</taxon>
        <taxon>Metazoa</taxon>
        <taxon>Ecdysozoa</taxon>
        <taxon>Arthropoda</taxon>
        <taxon>Chelicerata</taxon>
        <taxon>Arachnida</taxon>
        <taxon>Araneae</taxon>
        <taxon>Araneomorphae</taxon>
        <taxon>Entelegynae</taxon>
        <taxon>Araneoidea</taxon>
        <taxon>Araneidae</taxon>
        <taxon>Araneus</taxon>
    </lineage>
</organism>
<dbReference type="AlphaFoldDB" id="A0A4Y2WBB0"/>
<dbReference type="SUPFAM" id="SSF56059">
    <property type="entry name" value="Glutathione synthetase ATP-binding domain-like"/>
    <property type="match status" value="1"/>
</dbReference>
<comment type="caution">
    <text evidence="1">The sequence shown here is derived from an EMBL/GenBank/DDBJ whole genome shotgun (WGS) entry which is preliminary data.</text>
</comment>
<accession>A0A4Y2WBB0</accession>
<dbReference type="InterPro" id="IPR013815">
    <property type="entry name" value="ATP_grasp_subdomain_1"/>
</dbReference>
<proteinExistence type="predicted"/>
<dbReference type="Proteomes" id="UP000499080">
    <property type="component" value="Unassembled WGS sequence"/>
</dbReference>
<gene>
    <name evidence="1" type="ORF">AVEN_219591_1</name>
</gene>
<keyword evidence="2" id="KW-1185">Reference proteome</keyword>